<dbReference type="EMBL" id="VBQZ03000101">
    <property type="protein sequence ID" value="MXQ93897.1"/>
    <property type="molecule type" value="Genomic_DNA"/>
</dbReference>
<accession>A0A6B0RYS6</accession>
<evidence type="ECO:0000313" key="2">
    <source>
        <dbReference type="EMBL" id="MXQ93897.1"/>
    </source>
</evidence>
<dbReference type="Proteomes" id="UP000322234">
    <property type="component" value="Unassembled WGS sequence"/>
</dbReference>
<comment type="caution">
    <text evidence="2">The sequence shown here is derived from an EMBL/GenBank/DDBJ whole genome shotgun (WGS) entry which is preliminary data.</text>
</comment>
<sequence>MGTSLRVNEESGRRAAAQAALSRLERKAARLLAPVDEKEATSGQERDALSKREKTVYLSTGYSEQREPSSGARDAQKY</sequence>
<name>A0A6B0RYS6_9CETA</name>
<gene>
    <name evidence="2" type="ORF">E5288_WYG022054</name>
</gene>
<organism evidence="2 3">
    <name type="scientific">Bos mutus</name>
    <name type="common">wild yak</name>
    <dbReference type="NCBI Taxonomy" id="72004"/>
    <lineage>
        <taxon>Eukaryota</taxon>
        <taxon>Metazoa</taxon>
        <taxon>Chordata</taxon>
        <taxon>Craniata</taxon>
        <taxon>Vertebrata</taxon>
        <taxon>Euteleostomi</taxon>
        <taxon>Mammalia</taxon>
        <taxon>Eutheria</taxon>
        <taxon>Laurasiatheria</taxon>
        <taxon>Artiodactyla</taxon>
        <taxon>Ruminantia</taxon>
        <taxon>Pecora</taxon>
        <taxon>Bovidae</taxon>
        <taxon>Bovinae</taxon>
        <taxon>Bos</taxon>
    </lineage>
</organism>
<proteinExistence type="predicted"/>
<protein>
    <submittedName>
        <fullName evidence="2">Uncharacterized protein</fullName>
    </submittedName>
</protein>
<keyword evidence="3" id="KW-1185">Reference proteome</keyword>
<evidence type="ECO:0000313" key="3">
    <source>
        <dbReference type="Proteomes" id="UP000322234"/>
    </source>
</evidence>
<dbReference type="AlphaFoldDB" id="A0A6B0RYS6"/>
<feature type="region of interest" description="Disordered" evidence="1">
    <location>
        <begin position="35"/>
        <end position="78"/>
    </location>
</feature>
<reference evidence="2" key="1">
    <citation type="submission" date="2019-10" db="EMBL/GenBank/DDBJ databases">
        <title>The sequence and de novo assembly of the wild yak genome.</title>
        <authorList>
            <person name="Liu Y."/>
        </authorList>
    </citation>
    <scope>NUCLEOTIDE SEQUENCE [LARGE SCALE GENOMIC DNA]</scope>
    <source>
        <strain evidence="2">WY2019</strain>
    </source>
</reference>
<evidence type="ECO:0000256" key="1">
    <source>
        <dbReference type="SAM" id="MobiDB-lite"/>
    </source>
</evidence>
<feature type="compositionally biased region" description="Basic and acidic residues" evidence="1">
    <location>
        <begin position="35"/>
        <end position="55"/>
    </location>
</feature>